<dbReference type="SMART" id="SM00304">
    <property type="entry name" value="HAMP"/>
    <property type="match status" value="1"/>
</dbReference>
<dbReference type="CDD" id="cd06225">
    <property type="entry name" value="HAMP"/>
    <property type="match status" value="1"/>
</dbReference>
<dbReference type="InterPro" id="IPR052155">
    <property type="entry name" value="Biofilm_reg_signaling"/>
</dbReference>
<feature type="domain" description="EAL" evidence="1">
    <location>
        <begin position="445"/>
        <end position="691"/>
    </location>
</feature>
<dbReference type="SUPFAM" id="SSF55073">
    <property type="entry name" value="Nucleotide cyclase"/>
    <property type="match status" value="1"/>
</dbReference>
<dbReference type="Gene3D" id="3.30.70.270">
    <property type="match status" value="1"/>
</dbReference>
<evidence type="ECO:0000259" key="1">
    <source>
        <dbReference type="PROSITE" id="PS50883"/>
    </source>
</evidence>
<dbReference type="SMART" id="SM00052">
    <property type="entry name" value="EAL"/>
    <property type="match status" value="1"/>
</dbReference>
<dbReference type="PANTHER" id="PTHR44757:SF2">
    <property type="entry name" value="BIOFILM ARCHITECTURE MAINTENANCE PROTEIN MBAA"/>
    <property type="match status" value="1"/>
</dbReference>
<dbReference type="PROSITE" id="PS50885">
    <property type="entry name" value="HAMP"/>
    <property type="match status" value="1"/>
</dbReference>
<dbReference type="SUPFAM" id="SSF158472">
    <property type="entry name" value="HAMP domain-like"/>
    <property type="match status" value="1"/>
</dbReference>
<dbReference type="NCBIfam" id="TIGR00254">
    <property type="entry name" value="GGDEF"/>
    <property type="match status" value="1"/>
</dbReference>
<evidence type="ECO:0000259" key="3">
    <source>
        <dbReference type="PROSITE" id="PS50887"/>
    </source>
</evidence>
<feature type="domain" description="HAMP" evidence="2">
    <location>
        <begin position="202"/>
        <end position="255"/>
    </location>
</feature>
<proteinExistence type="predicted"/>
<keyword evidence="5" id="KW-1185">Reference proteome</keyword>
<dbReference type="InterPro" id="IPR000160">
    <property type="entry name" value="GGDEF_dom"/>
</dbReference>
<dbReference type="Proteomes" id="UP000603602">
    <property type="component" value="Unassembled WGS sequence"/>
</dbReference>
<dbReference type="EMBL" id="JACYTO010000002">
    <property type="protein sequence ID" value="MBD8503875.1"/>
    <property type="molecule type" value="Genomic_DNA"/>
</dbReference>
<dbReference type="InterPro" id="IPR043128">
    <property type="entry name" value="Rev_trsase/Diguanyl_cyclase"/>
</dbReference>
<dbReference type="Gene3D" id="6.10.340.10">
    <property type="match status" value="1"/>
</dbReference>
<evidence type="ECO:0000259" key="2">
    <source>
        <dbReference type="PROSITE" id="PS50885"/>
    </source>
</evidence>
<organism evidence="4 5">
    <name type="scientific">Thauera sedimentorum</name>
    <dbReference type="NCBI Taxonomy" id="2767595"/>
    <lineage>
        <taxon>Bacteria</taxon>
        <taxon>Pseudomonadati</taxon>
        <taxon>Pseudomonadota</taxon>
        <taxon>Betaproteobacteria</taxon>
        <taxon>Rhodocyclales</taxon>
        <taxon>Zoogloeaceae</taxon>
        <taxon>Thauera</taxon>
    </lineage>
</organism>
<dbReference type="InterPro" id="IPR029787">
    <property type="entry name" value="Nucleotide_cyclase"/>
</dbReference>
<dbReference type="Pfam" id="PF00672">
    <property type="entry name" value="HAMP"/>
    <property type="match status" value="1"/>
</dbReference>
<dbReference type="PANTHER" id="PTHR44757">
    <property type="entry name" value="DIGUANYLATE CYCLASE DGCP"/>
    <property type="match status" value="1"/>
</dbReference>
<feature type="domain" description="GGDEF" evidence="3">
    <location>
        <begin position="302"/>
        <end position="435"/>
    </location>
</feature>
<dbReference type="SUPFAM" id="SSF141868">
    <property type="entry name" value="EAL domain-like"/>
    <property type="match status" value="1"/>
</dbReference>
<sequence>MKMLRRLSLRQRLLLVVLLPAALLASAIAGLFVVRGTQAADDAMRDRGLAIVSFLAPAAEYGVISGNHGTLMSLIQAVLEQRDVAAVAIYDSAGELMAVSGRPRLAVTGRILATRRAEVLDHRDQRLTLAAPVMATPLAVDDLAASYVSSAARLAPVETGWVYVELDTRELDTAKRAILFTTLALTIGGLALTAVLATRLARAVTDPVVRLADAVSGMADGQLDISVPDDAAIGELRALQRGFNTMARSIATAHQTLQARVDEATAQLAHQALHDPLTGLPNRRAFEQALDEAVAASRRAGDQGALCFIDLDRFKIVNDTCGHAAGDELLRRIAKLLRQRVRADDLICRVGGDEFALILRGCSAEEALRIAEGLRETVAAYRFNWDGRRFSVGASVGLVRIDGGLDSASDVLVAADLACYAAKKGGRNRVIEHEHAMAPKRRQSDRNVLSDGPEGIPFAQLELYGQRIVGIGRQDCPPWHEVLLRIRDGGDTPMAPGDLLSRLGAGSSGLLLDQWVAERACVHLGSQQTVAGEPLSRLGLNVTQASLTHAHQYLDTLVGQLHRHAVEAQRLVLEIPAALAGQCPEETARFATLVREAGCALALERLDGNASSLLAELRPDYVKISLKTLADAYGLEAGCNLAQALCGMAAALSIRTIASEVEDELFREALPDYGFDYAQGLVIGAPAALSR</sequence>
<reference evidence="5" key="1">
    <citation type="submission" date="2023-07" db="EMBL/GenBank/DDBJ databases">
        <title>Thauera sp. CAU 1555 isolated from sand of Yaerae Beach.</title>
        <authorList>
            <person name="Kim W."/>
        </authorList>
    </citation>
    <scope>NUCLEOTIDE SEQUENCE [LARGE SCALE GENOMIC DNA]</scope>
    <source>
        <strain evidence="5">CAU 1555</strain>
    </source>
</reference>
<dbReference type="InterPro" id="IPR019247">
    <property type="entry name" value="Histidine_kinase_BarA_N"/>
</dbReference>
<dbReference type="CDD" id="cd01948">
    <property type="entry name" value="EAL"/>
    <property type="match status" value="1"/>
</dbReference>
<dbReference type="InterPro" id="IPR003660">
    <property type="entry name" value="HAMP_dom"/>
</dbReference>
<evidence type="ECO:0000313" key="4">
    <source>
        <dbReference type="EMBL" id="MBD8503875.1"/>
    </source>
</evidence>
<comment type="caution">
    <text evidence="4">The sequence shown here is derived from an EMBL/GenBank/DDBJ whole genome shotgun (WGS) entry which is preliminary data.</text>
</comment>
<dbReference type="InterPro" id="IPR035919">
    <property type="entry name" value="EAL_sf"/>
</dbReference>
<dbReference type="RefSeq" id="WP_187718671.1">
    <property type="nucleotide sequence ID" value="NZ_JACTAH010000002.1"/>
</dbReference>
<evidence type="ECO:0000313" key="5">
    <source>
        <dbReference type="Proteomes" id="UP000603602"/>
    </source>
</evidence>
<dbReference type="Pfam" id="PF00563">
    <property type="entry name" value="EAL"/>
    <property type="match status" value="1"/>
</dbReference>
<dbReference type="Gene3D" id="3.20.20.450">
    <property type="entry name" value="EAL domain"/>
    <property type="match status" value="1"/>
</dbReference>
<dbReference type="PROSITE" id="PS50887">
    <property type="entry name" value="GGDEF"/>
    <property type="match status" value="1"/>
</dbReference>
<accession>A0ABR9BBZ7</accession>
<dbReference type="CDD" id="cd01949">
    <property type="entry name" value="GGDEF"/>
    <property type="match status" value="1"/>
</dbReference>
<dbReference type="Pfam" id="PF09984">
    <property type="entry name" value="sCache_4"/>
    <property type="match status" value="1"/>
</dbReference>
<dbReference type="InterPro" id="IPR001633">
    <property type="entry name" value="EAL_dom"/>
</dbReference>
<name>A0ABR9BBZ7_9RHOO</name>
<dbReference type="Pfam" id="PF00990">
    <property type="entry name" value="GGDEF"/>
    <property type="match status" value="1"/>
</dbReference>
<dbReference type="SMART" id="SM00267">
    <property type="entry name" value="GGDEF"/>
    <property type="match status" value="1"/>
</dbReference>
<gene>
    <name evidence="4" type="ORF">IFO67_13355</name>
</gene>
<protein>
    <submittedName>
        <fullName evidence="4">Diguanylate cyclase</fullName>
    </submittedName>
</protein>
<dbReference type="PROSITE" id="PS50883">
    <property type="entry name" value="EAL"/>
    <property type="match status" value="1"/>
</dbReference>